<sequence length="292" mass="33152">MEVIFENSLRRVWRQSSTTEPTVWTEVREYSEMTPALLSRSERRLRDDSPIYWGEAEGHTFRIGSVEAEPFWEYFRRQASCFSDVSNELRLIRHVDLALEASSAFSEEAEIRYSALRSECLGHLPRDFWELRLLLGDPLVVSTFSDSGLNVSSVQEILSLVLEYLSGCSKMVHGCFRLRNIIFTPRERLAVIAGDDVVYGSNVVPIAAILSDLFELVSSGAFFLERPLISLYRRLENSVEDQKVLEMLVFLYAVAHSAQYIHTYKVRGRVSTVRASAILADRGLLAAVRSAS</sequence>
<name>A0A1H1UE51_9CORY</name>
<dbReference type="AlphaFoldDB" id="A0A1H1UE51"/>
<keyword evidence="1" id="KW-0378">Hydrolase</keyword>
<protein>
    <submittedName>
        <fullName evidence="1">Putative DNA primase/helicase</fullName>
    </submittedName>
</protein>
<dbReference type="OrthoDB" id="10009239at2"/>
<keyword evidence="1" id="KW-0067">ATP-binding</keyword>
<dbReference type="Proteomes" id="UP000182237">
    <property type="component" value="Chromosome I"/>
</dbReference>
<dbReference type="RefSeq" id="WP_155860790.1">
    <property type="nucleotide sequence ID" value="NZ_LT629765.1"/>
</dbReference>
<dbReference type="GO" id="GO:0004386">
    <property type="term" value="F:helicase activity"/>
    <property type="evidence" value="ECO:0007669"/>
    <property type="project" value="UniProtKB-KW"/>
</dbReference>
<proteinExistence type="predicted"/>
<keyword evidence="1" id="KW-0347">Helicase</keyword>
<evidence type="ECO:0000313" key="2">
    <source>
        <dbReference type="Proteomes" id="UP000182237"/>
    </source>
</evidence>
<organism evidence="1 2">
    <name type="scientific">Corynebacterium timonense</name>
    <dbReference type="NCBI Taxonomy" id="441500"/>
    <lineage>
        <taxon>Bacteria</taxon>
        <taxon>Bacillati</taxon>
        <taxon>Actinomycetota</taxon>
        <taxon>Actinomycetes</taxon>
        <taxon>Mycobacteriales</taxon>
        <taxon>Corynebacteriaceae</taxon>
        <taxon>Corynebacterium</taxon>
    </lineage>
</organism>
<accession>A0A1H1UE51</accession>
<dbReference type="EMBL" id="LT629765">
    <property type="protein sequence ID" value="SDS70784.1"/>
    <property type="molecule type" value="Genomic_DNA"/>
</dbReference>
<keyword evidence="1" id="KW-0547">Nucleotide-binding</keyword>
<keyword evidence="2" id="KW-1185">Reference proteome</keyword>
<reference evidence="1 2" key="1">
    <citation type="submission" date="2016-10" db="EMBL/GenBank/DDBJ databases">
        <authorList>
            <person name="de Groot N.N."/>
        </authorList>
    </citation>
    <scope>NUCLEOTIDE SEQUENCE [LARGE SCALE GENOMIC DNA]</scope>
    <source>
        <strain evidence="1 2">DSM 45434</strain>
    </source>
</reference>
<evidence type="ECO:0000313" key="1">
    <source>
        <dbReference type="EMBL" id="SDS70784.1"/>
    </source>
</evidence>
<gene>
    <name evidence="1" type="ORF">SAMN04488539_2221</name>
</gene>
<dbReference type="STRING" id="1203190.GCA_000312345_00718"/>